<dbReference type="EMBL" id="RCMG01000116">
    <property type="protein sequence ID" value="KAG2862922.1"/>
    <property type="molecule type" value="Genomic_DNA"/>
</dbReference>
<dbReference type="VEuPathDB" id="FungiDB:PC110_g901"/>
<reference evidence="1" key="2">
    <citation type="submission" date="2018-10" db="EMBL/GenBank/DDBJ databases">
        <title>Effector identification in a new, highly contiguous assembly of the strawberry crown rot pathogen Phytophthora cactorum.</title>
        <authorList>
            <person name="Armitage A.D."/>
            <person name="Nellist C.F."/>
            <person name="Bates H."/>
            <person name="Vickerstaff R.J."/>
            <person name="Harrison R.J."/>
        </authorList>
    </citation>
    <scope>NUCLEOTIDE SEQUENCE</scope>
    <source>
        <strain evidence="1">15-7</strain>
        <strain evidence="2">4032</strain>
        <strain evidence="3">4040</strain>
        <strain evidence="4">P421</strain>
    </source>
</reference>
<dbReference type="Proteomes" id="UP000251314">
    <property type="component" value="Unassembled WGS sequence"/>
</dbReference>
<dbReference type="EMBL" id="RCMV01000005">
    <property type="protein sequence ID" value="KAG3229113.1"/>
    <property type="molecule type" value="Genomic_DNA"/>
</dbReference>
<dbReference type="OrthoDB" id="143769at2759"/>
<reference evidence="5 7" key="1">
    <citation type="submission" date="2018-01" db="EMBL/GenBank/DDBJ databases">
        <title>Draft genome of the strawberry crown rot pathogen Phytophthora cactorum.</title>
        <authorList>
            <person name="Armitage A.D."/>
            <person name="Lysoe E."/>
            <person name="Nellist C.F."/>
            <person name="Harrison R.J."/>
            <person name="Brurberg M.B."/>
        </authorList>
    </citation>
    <scope>NUCLEOTIDE SEQUENCE [LARGE SCALE GENOMIC DNA]</scope>
    <source>
        <strain evidence="5 7">10300</strain>
    </source>
</reference>
<keyword evidence="7" id="KW-1185">Reference proteome</keyword>
<dbReference type="EMBL" id="MJFZ01000057">
    <property type="protein sequence ID" value="RAW39888.1"/>
    <property type="molecule type" value="Genomic_DNA"/>
</dbReference>
<dbReference type="EMBL" id="RCMK01000131">
    <property type="protein sequence ID" value="KAG2947524.1"/>
    <property type="molecule type" value="Genomic_DNA"/>
</dbReference>
<comment type="caution">
    <text evidence="5">The sequence shown here is derived from an EMBL/GenBank/DDBJ whole genome shotgun (WGS) entry which is preliminary data.</text>
</comment>
<dbReference type="Proteomes" id="UP000774804">
    <property type="component" value="Unassembled WGS sequence"/>
</dbReference>
<dbReference type="EMBL" id="MJFZ01000009">
    <property type="protein sequence ID" value="RAW42965.1"/>
    <property type="molecule type" value="Genomic_DNA"/>
</dbReference>
<evidence type="ECO:0000313" key="4">
    <source>
        <dbReference type="EMBL" id="KAG3229113.1"/>
    </source>
</evidence>
<evidence type="ECO:0000313" key="6">
    <source>
        <dbReference type="EMBL" id="RAW42965.1"/>
    </source>
</evidence>
<dbReference type="Proteomes" id="UP000760860">
    <property type="component" value="Unassembled WGS sequence"/>
</dbReference>
<evidence type="ECO:0000313" key="7">
    <source>
        <dbReference type="Proteomes" id="UP000251314"/>
    </source>
</evidence>
<evidence type="ECO:0000313" key="5">
    <source>
        <dbReference type="EMBL" id="RAW39888.1"/>
    </source>
</evidence>
<accession>A0A329SVM7</accession>
<proteinExistence type="predicted"/>
<dbReference type="VEuPathDB" id="FungiDB:PC110_g3859"/>
<dbReference type="EMBL" id="RCMI01000134">
    <property type="protein sequence ID" value="KAG2931284.1"/>
    <property type="molecule type" value="Genomic_DNA"/>
</dbReference>
<gene>
    <name evidence="5" type="ORF">PC110_g3859</name>
    <name evidence="6" type="ORF">PC110_g901</name>
    <name evidence="1" type="ORF">PC113_g5880</name>
    <name evidence="2" type="ORF">PC115_g6150</name>
    <name evidence="3" type="ORF">PC117_g6767</name>
    <name evidence="4" type="ORF">PC129_g413</name>
</gene>
<dbReference type="Proteomes" id="UP000736787">
    <property type="component" value="Unassembled WGS sequence"/>
</dbReference>
<sequence>MAGPEHVPDTANISVQLSEIQETQKKIVLALENSANVNAQLLQFLQSKMD</sequence>
<name>A0A329SVM7_9STRA</name>
<evidence type="ECO:0000313" key="2">
    <source>
        <dbReference type="EMBL" id="KAG2931284.1"/>
    </source>
</evidence>
<dbReference type="Proteomes" id="UP000735874">
    <property type="component" value="Unassembled WGS sequence"/>
</dbReference>
<evidence type="ECO:0000313" key="3">
    <source>
        <dbReference type="EMBL" id="KAG2947524.1"/>
    </source>
</evidence>
<evidence type="ECO:0000313" key="1">
    <source>
        <dbReference type="EMBL" id="KAG2862922.1"/>
    </source>
</evidence>
<dbReference type="AlphaFoldDB" id="A0A329SVM7"/>
<protein>
    <submittedName>
        <fullName evidence="5">Uncharacterized protein</fullName>
    </submittedName>
</protein>
<organism evidence="5 7">
    <name type="scientific">Phytophthora cactorum</name>
    <dbReference type="NCBI Taxonomy" id="29920"/>
    <lineage>
        <taxon>Eukaryota</taxon>
        <taxon>Sar</taxon>
        <taxon>Stramenopiles</taxon>
        <taxon>Oomycota</taxon>
        <taxon>Peronosporomycetes</taxon>
        <taxon>Peronosporales</taxon>
        <taxon>Peronosporaceae</taxon>
        <taxon>Phytophthora</taxon>
    </lineage>
</organism>